<feature type="transmembrane region" description="Helical" evidence="1">
    <location>
        <begin position="12"/>
        <end position="33"/>
    </location>
</feature>
<reference evidence="2 3" key="1">
    <citation type="submission" date="2024-02" db="EMBL/GenBank/DDBJ databases">
        <title>de novo genome assembly of Solanum bulbocastanum strain 11H21.</title>
        <authorList>
            <person name="Hosaka A.J."/>
        </authorList>
    </citation>
    <scope>NUCLEOTIDE SEQUENCE [LARGE SCALE GENOMIC DNA]</scope>
    <source>
        <tissue evidence="2">Young leaves</tissue>
    </source>
</reference>
<keyword evidence="3" id="KW-1185">Reference proteome</keyword>
<keyword evidence="1" id="KW-0812">Transmembrane</keyword>
<feature type="transmembrane region" description="Helical" evidence="1">
    <location>
        <begin position="54"/>
        <end position="74"/>
    </location>
</feature>
<evidence type="ECO:0000256" key="1">
    <source>
        <dbReference type="SAM" id="Phobius"/>
    </source>
</evidence>
<dbReference type="Proteomes" id="UP001371456">
    <property type="component" value="Unassembled WGS sequence"/>
</dbReference>
<gene>
    <name evidence="2" type="ORF">RDI58_000135</name>
</gene>
<organism evidence="2 3">
    <name type="scientific">Solanum bulbocastanum</name>
    <name type="common">Wild potato</name>
    <dbReference type="NCBI Taxonomy" id="147425"/>
    <lineage>
        <taxon>Eukaryota</taxon>
        <taxon>Viridiplantae</taxon>
        <taxon>Streptophyta</taxon>
        <taxon>Embryophyta</taxon>
        <taxon>Tracheophyta</taxon>
        <taxon>Spermatophyta</taxon>
        <taxon>Magnoliopsida</taxon>
        <taxon>eudicotyledons</taxon>
        <taxon>Gunneridae</taxon>
        <taxon>Pentapetalae</taxon>
        <taxon>asterids</taxon>
        <taxon>lamiids</taxon>
        <taxon>Solanales</taxon>
        <taxon>Solanaceae</taxon>
        <taxon>Solanoideae</taxon>
        <taxon>Solaneae</taxon>
        <taxon>Solanum</taxon>
    </lineage>
</organism>
<sequence length="110" mass="12380">MVSILRPLPFIHSMILLSTLVLTIWLLSHWIGFDPYLIMERVKGSFLLHALRALFRLFGLEMPILLLSLVALVGGCSSLHVDDNFARGRAVDSVCLRSEDQYVAILTLQT</sequence>
<name>A0AAN8U9K4_SOLBU</name>
<evidence type="ECO:0000313" key="3">
    <source>
        <dbReference type="Proteomes" id="UP001371456"/>
    </source>
</evidence>
<proteinExistence type="predicted"/>
<accession>A0AAN8U9K4</accession>
<keyword evidence="1" id="KW-1133">Transmembrane helix</keyword>
<dbReference type="AlphaFoldDB" id="A0AAN8U9K4"/>
<comment type="caution">
    <text evidence="2">The sequence shown here is derived from an EMBL/GenBank/DDBJ whole genome shotgun (WGS) entry which is preliminary data.</text>
</comment>
<evidence type="ECO:0000313" key="2">
    <source>
        <dbReference type="EMBL" id="KAK6802355.1"/>
    </source>
</evidence>
<protein>
    <submittedName>
        <fullName evidence="2">Uncharacterized protein</fullName>
    </submittedName>
</protein>
<keyword evidence="1" id="KW-0472">Membrane</keyword>
<dbReference type="EMBL" id="JBANQN010000001">
    <property type="protein sequence ID" value="KAK6802355.1"/>
    <property type="molecule type" value="Genomic_DNA"/>
</dbReference>